<keyword evidence="12" id="KW-1185">Reference proteome</keyword>
<sequence>MGYTFRFQKILELKENAKEQSLADYNRSVSDFEAAAEKLYDSMKKKETLEENTKDQLRRGMPIQEIRHYQLFITNLDKAIEHYQKLVMISRRRMNEKQEILMESNSEVKKFEKMKEQHAETSMELDKQNDLKSMDDLSIRSFMFKGI</sequence>
<comment type="subcellular location">
    <subcellularLocation>
        <location evidence="1">Cell membrane</location>
        <topology evidence="1">Peripheral membrane protein</topology>
        <orientation evidence="1">Cytoplasmic side</orientation>
    </subcellularLocation>
</comment>
<dbReference type="GO" id="GO:0005886">
    <property type="term" value="C:plasma membrane"/>
    <property type="evidence" value="ECO:0007669"/>
    <property type="project" value="UniProtKB-SubCell"/>
</dbReference>
<gene>
    <name evidence="11" type="primary">fliJ</name>
    <name evidence="11" type="ORF">GKZ89_04925</name>
</gene>
<evidence type="ECO:0000256" key="2">
    <source>
        <dbReference type="ARBA" id="ARBA00010004"/>
    </source>
</evidence>
<evidence type="ECO:0000256" key="5">
    <source>
        <dbReference type="ARBA" id="ARBA00022475"/>
    </source>
</evidence>
<keyword evidence="11" id="KW-0969">Cilium</keyword>
<keyword evidence="6" id="KW-0145">Chemotaxis</keyword>
<evidence type="ECO:0000256" key="9">
    <source>
        <dbReference type="ARBA" id="ARBA00023136"/>
    </source>
</evidence>
<evidence type="ECO:0000256" key="1">
    <source>
        <dbReference type="ARBA" id="ARBA00004413"/>
    </source>
</evidence>
<dbReference type="GO" id="GO:0071973">
    <property type="term" value="P:bacterial-type flagellum-dependent cell motility"/>
    <property type="evidence" value="ECO:0007669"/>
    <property type="project" value="InterPro"/>
</dbReference>
<keyword evidence="5" id="KW-1003">Cell membrane</keyword>
<keyword evidence="11" id="KW-0282">Flagellum</keyword>
<dbReference type="RefSeq" id="WP_155111277.1">
    <property type="nucleotide sequence ID" value="NZ_WMIB01000002.1"/>
</dbReference>
<keyword evidence="7" id="KW-1005">Bacterial flagellum biogenesis</keyword>
<dbReference type="InterPro" id="IPR012823">
    <property type="entry name" value="Flagell_FliJ"/>
</dbReference>
<dbReference type="Pfam" id="PF02050">
    <property type="entry name" value="FliJ"/>
    <property type="match status" value="1"/>
</dbReference>
<evidence type="ECO:0000313" key="12">
    <source>
        <dbReference type="Proteomes" id="UP000434639"/>
    </source>
</evidence>
<dbReference type="EMBL" id="WMIB01000002">
    <property type="protein sequence ID" value="MTH52744.1"/>
    <property type="molecule type" value="Genomic_DNA"/>
</dbReference>
<keyword evidence="10" id="KW-1006">Bacterial flagellum protein export</keyword>
<comment type="caution">
    <text evidence="11">The sequence shown here is derived from an EMBL/GenBank/DDBJ whole genome shotgun (WGS) entry which is preliminary data.</text>
</comment>
<organism evidence="11 12">
    <name type="scientific">Metabacillus mangrovi</name>
    <dbReference type="NCBI Taxonomy" id="1491830"/>
    <lineage>
        <taxon>Bacteria</taxon>
        <taxon>Bacillati</taxon>
        <taxon>Bacillota</taxon>
        <taxon>Bacilli</taxon>
        <taxon>Bacillales</taxon>
        <taxon>Bacillaceae</taxon>
        <taxon>Metabacillus</taxon>
    </lineage>
</organism>
<dbReference type="OrthoDB" id="2968361at2"/>
<dbReference type="GO" id="GO:0015031">
    <property type="term" value="P:protein transport"/>
    <property type="evidence" value="ECO:0007669"/>
    <property type="project" value="UniProtKB-KW"/>
</dbReference>
<evidence type="ECO:0000256" key="4">
    <source>
        <dbReference type="ARBA" id="ARBA00022448"/>
    </source>
</evidence>
<proteinExistence type="inferred from homology"/>
<dbReference type="InterPro" id="IPR053716">
    <property type="entry name" value="Flag_assembly_chemotaxis_eff"/>
</dbReference>
<accession>A0A7X2S316</accession>
<evidence type="ECO:0000256" key="3">
    <source>
        <dbReference type="ARBA" id="ARBA00020392"/>
    </source>
</evidence>
<keyword evidence="8" id="KW-0653">Protein transport</keyword>
<evidence type="ECO:0000256" key="8">
    <source>
        <dbReference type="ARBA" id="ARBA00022927"/>
    </source>
</evidence>
<dbReference type="GO" id="GO:0044781">
    <property type="term" value="P:bacterial-type flagellum organization"/>
    <property type="evidence" value="ECO:0007669"/>
    <property type="project" value="UniProtKB-KW"/>
</dbReference>
<dbReference type="NCBIfam" id="TIGR02473">
    <property type="entry name" value="flagell_FliJ"/>
    <property type="match status" value="1"/>
</dbReference>
<evidence type="ECO:0000313" key="11">
    <source>
        <dbReference type="EMBL" id="MTH52744.1"/>
    </source>
</evidence>
<name>A0A7X2S316_9BACI</name>
<keyword evidence="9" id="KW-0472">Membrane</keyword>
<keyword evidence="11" id="KW-0966">Cell projection</keyword>
<dbReference type="GO" id="GO:0006935">
    <property type="term" value="P:chemotaxis"/>
    <property type="evidence" value="ECO:0007669"/>
    <property type="project" value="UniProtKB-KW"/>
</dbReference>
<evidence type="ECO:0000256" key="6">
    <source>
        <dbReference type="ARBA" id="ARBA00022500"/>
    </source>
</evidence>
<dbReference type="Gene3D" id="1.10.287.1700">
    <property type="match status" value="1"/>
</dbReference>
<evidence type="ECO:0000256" key="10">
    <source>
        <dbReference type="ARBA" id="ARBA00023225"/>
    </source>
</evidence>
<keyword evidence="4" id="KW-0813">Transport</keyword>
<dbReference type="AlphaFoldDB" id="A0A7X2S316"/>
<comment type="similarity">
    <text evidence="2">Belongs to the FliJ family.</text>
</comment>
<dbReference type="Proteomes" id="UP000434639">
    <property type="component" value="Unassembled WGS sequence"/>
</dbReference>
<reference evidence="11 12" key="1">
    <citation type="journal article" date="2017" name="Int. J. Syst. Evol. Microbiol.">
        <title>Bacillus mangrovi sp. nov., isolated from a sediment sample from a mangrove forest.</title>
        <authorList>
            <person name="Gupta V."/>
            <person name="Singh P.K."/>
            <person name="Korpole S."/>
            <person name="Tanuku N.R.S."/>
            <person name="Pinnaka A.K."/>
        </authorList>
    </citation>
    <scope>NUCLEOTIDE SEQUENCE [LARGE SCALE GENOMIC DNA]</scope>
    <source>
        <strain evidence="11 12">KCTC 33872</strain>
    </source>
</reference>
<evidence type="ECO:0000256" key="7">
    <source>
        <dbReference type="ARBA" id="ARBA00022795"/>
    </source>
</evidence>
<protein>
    <recommendedName>
        <fullName evidence="3">Flagellar FliJ protein</fullName>
    </recommendedName>
</protein>
<dbReference type="GO" id="GO:0009288">
    <property type="term" value="C:bacterial-type flagellum"/>
    <property type="evidence" value="ECO:0007669"/>
    <property type="project" value="InterPro"/>
</dbReference>